<gene>
    <name evidence="1" type="ORF">ACFPOU_08320</name>
</gene>
<dbReference type="EMBL" id="JBHSMS010000026">
    <property type="protein sequence ID" value="MFC5511131.1"/>
    <property type="molecule type" value="Genomic_DNA"/>
</dbReference>
<dbReference type="Pfam" id="PF19800">
    <property type="entry name" value="DUF6283"/>
    <property type="match status" value="1"/>
</dbReference>
<protein>
    <submittedName>
        <fullName evidence="1">DUF6283 family protein</fullName>
    </submittedName>
</protein>
<accession>A0ABW0PEP8</accession>
<keyword evidence="2" id="KW-1185">Reference proteome</keyword>
<dbReference type="RefSeq" id="WP_379719394.1">
    <property type="nucleotide sequence ID" value="NZ_JBHSMS010000026.1"/>
</dbReference>
<evidence type="ECO:0000313" key="1">
    <source>
        <dbReference type="EMBL" id="MFC5511131.1"/>
    </source>
</evidence>
<sequence length="127" mass="13746">MSIQPLPTLPQPCPSCPWRVSTAATDIPHFDIELAEDLAECCPDEDGHGPDLDASMFACHQSRPGGEFACAGWLAVVGHKHPLVRLAVRDKRLPATALLPGRDWPPLHATYPEVIDKLHATLPADAD</sequence>
<reference evidence="2" key="1">
    <citation type="journal article" date="2019" name="Int. J. Syst. Evol. Microbiol.">
        <title>The Global Catalogue of Microorganisms (GCM) 10K type strain sequencing project: providing services to taxonomists for standard genome sequencing and annotation.</title>
        <authorList>
            <consortium name="The Broad Institute Genomics Platform"/>
            <consortium name="The Broad Institute Genome Sequencing Center for Infectious Disease"/>
            <person name="Wu L."/>
            <person name="Ma J."/>
        </authorList>
    </citation>
    <scope>NUCLEOTIDE SEQUENCE [LARGE SCALE GENOMIC DNA]</scope>
    <source>
        <strain evidence="2">CCUG 38813</strain>
    </source>
</reference>
<organism evidence="1 2">
    <name type="scientific">Massilia jejuensis</name>
    <dbReference type="NCBI Taxonomy" id="648894"/>
    <lineage>
        <taxon>Bacteria</taxon>
        <taxon>Pseudomonadati</taxon>
        <taxon>Pseudomonadota</taxon>
        <taxon>Betaproteobacteria</taxon>
        <taxon>Burkholderiales</taxon>
        <taxon>Oxalobacteraceae</taxon>
        <taxon>Telluria group</taxon>
        <taxon>Massilia</taxon>
    </lineage>
</organism>
<dbReference type="InterPro" id="IPR046250">
    <property type="entry name" value="DUF6283"/>
</dbReference>
<dbReference type="Proteomes" id="UP001596031">
    <property type="component" value="Unassembled WGS sequence"/>
</dbReference>
<comment type="caution">
    <text evidence="1">The sequence shown here is derived from an EMBL/GenBank/DDBJ whole genome shotgun (WGS) entry which is preliminary data.</text>
</comment>
<evidence type="ECO:0000313" key="2">
    <source>
        <dbReference type="Proteomes" id="UP001596031"/>
    </source>
</evidence>
<name>A0ABW0PEP8_9BURK</name>
<proteinExistence type="predicted"/>